<evidence type="ECO:0000313" key="3">
    <source>
        <dbReference type="EMBL" id="KZZ94904.1"/>
    </source>
</evidence>
<keyword evidence="4" id="KW-1185">Reference proteome</keyword>
<evidence type="ECO:0000313" key="4">
    <source>
        <dbReference type="Proteomes" id="UP000078544"/>
    </source>
</evidence>
<sequence length="526" mass="58018">MTMIRATARGETIDRHTASSNQCHDSESDQAIDAAAVQNLPKASPKRERHSTTTSAQLSEDKQIHADLGEPRSFPIPINSASVQPPNMIFSDIYRNPRSPLSKLRSPSPQLPAHLTNTVPGWGTDEYADLLSRDKVKQKDAVRKYLADKIRADWSFTWPKPDSASRKRTSRPTRESNGARLSVGHSNAVRDTRTNGGEATELDLDQSDDNHGHIDDDNDDAESIYSVVSENALHYRPRTEWTSDFSDDDDDIPTRSSPLCFDGSDNVQVTAYDALQTKKAKRRRALREEMTWNDGLACFEARRNAWTGARTVRVRGKPSSSLSASPRSPRRFFFRRSISASPPDSALATLSQRQDSMTAVSDASSFSKDVDANLRKHDSVASSTSASIHSQLHPVETLLPIGQPLLPPHNPLRASIVPTVYLSLYDKVVLHGMQPACPVNLSDMLRSCVAGWKRDGEWPPRSSACEPLPVTRKKKRTSSTAIDQGGSMARRMSFGILGRDHCDESNAGKGIRRSLQRALGIGAMEG</sequence>
<protein>
    <recommendedName>
        <fullName evidence="2">Gag1-like clamp domain-containing protein</fullName>
    </recommendedName>
</protein>
<organism evidence="3 4">
    <name type="scientific">Moelleriella libera RCEF 2490</name>
    <dbReference type="NCBI Taxonomy" id="1081109"/>
    <lineage>
        <taxon>Eukaryota</taxon>
        <taxon>Fungi</taxon>
        <taxon>Dikarya</taxon>
        <taxon>Ascomycota</taxon>
        <taxon>Pezizomycotina</taxon>
        <taxon>Sordariomycetes</taxon>
        <taxon>Hypocreomycetidae</taxon>
        <taxon>Hypocreales</taxon>
        <taxon>Clavicipitaceae</taxon>
        <taxon>Moelleriella</taxon>
    </lineage>
</organism>
<dbReference type="PANTHER" id="PTHR28065:SF1">
    <property type="entry name" value="DUF4050 DOMAIN-CONTAINING PROTEIN"/>
    <property type="match status" value="1"/>
</dbReference>
<dbReference type="InterPro" id="IPR053274">
    <property type="entry name" value="Fluconazole_resistance"/>
</dbReference>
<feature type="region of interest" description="Disordered" evidence="1">
    <location>
        <begin position="460"/>
        <end position="482"/>
    </location>
</feature>
<feature type="region of interest" description="Disordered" evidence="1">
    <location>
        <begin position="161"/>
        <end position="219"/>
    </location>
</feature>
<feature type="region of interest" description="Disordered" evidence="1">
    <location>
        <begin position="1"/>
        <end position="63"/>
    </location>
</feature>
<dbReference type="InterPro" id="IPR025124">
    <property type="entry name" value="Gag1-like_clamp"/>
</dbReference>
<comment type="caution">
    <text evidence="3">The sequence shown here is derived from an EMBL/GenBank/DDBJ whole genome shotgun (WGS) entry which is preliminary data.</text>
</comment>
<dbReference type="STRING" id="1081109.A0A168B7C8"/>
<accession>A0A168B7C8</accession>
<proteinExistence type="predicted"/>
<dbReference type="Proteomes" id="UP000078544">
    <property type="component" value="Unassembled WGS sequence"/>
</dbReference>
<dbReference type="EMBL" id="AZGY01000010">
    <property type="protein sequence ID" value="KZZ94904.1"/>
    <property type="molecule type" value="Genomic_DNA"/>
</dbReference>
<evidence type="ECO:0000256" key="1">
    <source>
        <dbReference type="SAM" id="MobiDB-lite"/>
    </source>
</evidence>
<dbReference type="Pfam" id="PF13259">
    <property type="entry name" value="clamp_Gag1-like"/>
    <property type="match status" value="1"/>
</dbReference>
<feature type="domain" description="Gag1-like clamp" evidence="2">
    <location>
        <begin position="260"/>
        <end position="459"/>
    </location>
</feature>
<dbReference type="AlphaFoldDB" id="A0A168B7C8"/>
<evidence type="ECO:0000259" key="2">
    <source>
        <dbReference type="Pfam" id="PF13259"/>
    </source>
</evidence>
<name>A0A168B7C8_9HYPO</name>
<reference evidence="3 4" key="1">
    <citation type="journal article" date="2016" name="Genome Biol. Evol.">
        <title>Divergent and convergent evolution of fungal pathogenicity.</title>
        <authorList>
            <person name="Shang Y."/>
            <person name="Xiao G."/>
            <person name="Zheng P."/>
            <person name="Cen K."/>
            <person name="Zhan S."/>
            <person name="Wang C."/>
        </authorList>
    </citation>
    <scope>NUCLEOTIDE SEQUENCE [LARGE SCALE GENOMIC DNA]</scope>
    <source>
        <strain evidence="3 4">RCEF 2490</strain>
    </source>
</reference>
<gene>
    <name evidence="3" type="ORF">AAL_05015</name>
</gene>
<dbReference type="OrthoDB" id="5422958at2759"/>
<dbReference type="PANTHER" id="PTHR28065">
    <property type="entry name" value="FREQUENIN"/>
    <property type="match status" value="1"/>
</dbReference>